<keyword evidence="1" id="KW-0472">Membrane</keyword>
<keyword evidence="1" id="KW-0812">Transmembrane</keyword>
<dbReference type="EMBL" id="MN739316">
    <property type="protein sequence ID" value="QHS98454.1"/>
    <property type="molecule type" value="Genomic_DNA"/>
</dbReference>
<feature type="transmembrane region" description="Helical" evidence="1">
    <location>
        <begin position="16"/>
        <end position="35"/>
    </location>
</feature>
<dbReference type="AlphaFoldDB" id="A0A6C0C3U1"/>
<evidence type="ECO:0000313" key="2">
    <source>
        <dbReference type="EMBL" id="QHS98454.1"/>
    </source>
</evidence>
<organism evidence="2">
    <name type="scientific">viral metagenome</name>
    <dbReference type="NCBI Taxonomy" id="1070528"/>
    <lineage>
        <taxon>unclassified sequences</taxon>
        <taxon>metagenomes</taxon>
        <taxon>organismal metagenomes</taxon>
    </lineage>
</organism>
<sequence length="73" mass="8921">MQNILKKFYEWSKWEGIMHNILLLLVIYILYIFFVNKKERTLLNILLFTIIISIDTLIHQNINIRTHKVTNYL</sequence>
<proteinExistence type="predicted"/>
<feature type="transmembrane region" description="Helical" evidence="1">
    <location>
        <begin position="41"/>
        <end position="58"/>
    </location>
</feature>
<evidence type="ECO:0000256" key="1">
    <source>
        <dbReference type="SAM" id="Phobius"/>
    </source>
</evidence>
<reference evidence="2" key="1">
    <citation type="journal article" date="2020" name="Nature">
        <title>Giant virus diversity and host interactions through global metagenomics.</title>
        <authorList>
            <person name="Schulz F."/>
            <person name="Roux S."/>
            <person name="Paez-Espino D."/>
            <person name="Jungbluth S."/>
            <person name="Walsh D.A."/>
            <person name="Denef V.J."/>
            <person name="McMahon K.D."/>
            <person name="Konstantinidis K.T."/>
            <person name="Eloe-Fadrosh E.A."/>
            <person name="Kyrpides N.C."/>
            <person name="Woyke T."/>
        </authorList>
    </citation>
    <scope>NUCLEOTIDE SEQUENCE</scope>
    <source>
        <strain evidence="2">GVMAG-M-3300020185-18</strain>
    </source>
</reference>
<protein>
    <submittedName>
        <fullName evidence="2">Uncharacterized protein</fullName>
    </submittedName>
</protein>
<accession>A0A6C0C3U1</accession>
<keyword evidence="1" id="KW-1133">Transmembrane helix</keyword>
<name>A0A6C0C3U1_9ZZZZ</name>